<dbReference type="SUPFAM" id="SSF54928">
    <property type="entry name" value="RNA-binding domain, RBD"/>
    <property type="match status" value="1"/>
</dbReference>
<dbReference type="PROSITE" id="PS50102">
    <property type="entry name" value="RRM"/>
    <property type="match status" value="1"/>
</dbReference>
<dbReference type="InterPro" id="IPR000504">
    <property type="entry name" value="RRM_dom"/>
</dbReference>
<dbReference type="InterPro" id="IPR058763">
    <property type="entry name" value="RRM_RDR1/2-like"/>
</dbReference>
<accession>A0A3P6EY71</accession>
<evidence type="ECO:0000313" key="3">
    <source>
        <dbReference type="EMBL" id="VDD42476.1"/>
    </source>
</evidence>
<dbReference type="AlphaFoldDB" id="A0A3P6EY71"/>
<keyword evidence="1" id="KW-0694">RNA-binding</keyword>
<feature type="domain" description="RRM" evidence="2">
    <location>
        <begin position="3"/>
        <end position="74"/>
    </location>
</feature>
<dbReference type="EMBL" id="LR031877">
    <property type="protein sequence ID" value="VDD42476.1"/>
    <property type="molecule type" value="Genomic_DNA"/>
</dbReference>
<gene>
    <name evidence="3" type="ORF">BOLC5T30023H</name>
</gene>
<proteinExistence type="predicted"/>
<dbReference type="Gene3D" id="3.30.70.330">
    <property type="match status" value="1"/>
</dbReference>
<reference evidence="3" key="1">
    <citation type="submission" date="2018-11" db="EMBL/GenBank/DDBJ databases">
        <authorList>
            <consortium name="Genoscope - CEA"/>
            <person name="William W."/>
        </authorList>
    </citation>
    <scope>NUCLEOTIDE SEQUENCE</scope>
</reference>
<organism evidence="3">
    <name type="scientific">Brassica oleracea</name>
    <name type="common">Wild cabbage</name>
    <dbReference type="NCBI Taxonomy" id="3712"/>
    <lineage>
        <taxon>Eukaryota</taxon>
        <taxon>Viridiplantae</taxon>
        <taxon>Streptophyta</taxon>
        <taxon>Embryophyta</taxon>
        <taxon>Tracheophyta</taxon>
        <taxon>Spermatophyta</taxon>
        <taxon>Magnoliopsida</taxon>
        <taxon>eudicotyledons</taxon>
        <taxon>Gunneridae</taxon>
        <taxon>Pentapetalae</taxon>
        <taxon>rosids</taxon>
        <taxon>malvids</taxon>
        <taxon>Brassicales</taxon>
        <taxon>Brassicaceae</taxon>
        <taxon>Brassiceae</taxon>
        <taxon>Brassica</taxon>
    </lineage>
</organism>
<dbReference type="Pfam" id="PF26250">
    <property type="entry name" value="RRM_RdRP1_2"/>
    <property type="match status" value="1"/>
</dbReference>
<dbReference type="InterPro" id="IPR035979">
    <property type="entry name" value="RBD_domain_sf"/>
</dbReference>
<evidence type="ECO:0000259" key="2">
    <source>
        <dbReference type="PROSITE" id="PS50102"/>
    </source>
</evidence>
<dbReference type="InterPro" id="IPR012677">
    <property type="entry name" value="Nucleotide-bd_a/b_plait_sf"/>
</dbReference>
<protein>
    <recommendedName>
        <fullName evidence="2">RRM domain-containing protein</fullName>
    </recommendedName>
</protein>
<name>A0A3P6EY71_BRAOL</name>
<sequence>MGKTIQVFGFPNGVSAEEVKNFLERLTGSGTVYAIKVRQPRNGGPRVFAIVQFTSERLARDIVTLASQRLNYGRSYLKAFEVEQDIVPKPRASLHNIPSLKCTSDAKSLPRSFRFSGALKTSPSRSEPGCGNSTSQCLGARKSIASSFLTRTYGRSICIPSRT</sequence>
<evidence type="ECO:0000256" key="1">
    <source>
        <dbReference type="PROSITE-ProRule" id="PRU00176"/>
    </source>
</evidence>
<dbReference type="GO" id="GO:0003723">
    <property type="term" value="F:RNA binding"/>
    <property type="evidence" value="ECO:0007669"/>
    <property type="project" value="UniProtKB-UniRule"/>
</dbReference>